<keyword evidence="9" id="KW-0998">Cell outer membrane</keyword>
<organism evidence="13 14">
    <name type="scientific">Bacteroides pyogenes</name>
    <dbReference type="NCBI Taxonomy" id="310300"/>
    <lineage>
        <taxon>Bacteria</taxon>
        <taxon>Pseudomonadati</taxon>
        <taxon>Bacteroidota</taxon>
        <taxon>Bacteroidia</taxon>
        <taxon>Bacteroidales</taxon>
        <taxon>Bacteroidaceae</taxon>
        <taxon>Bacteroides</taxon>
    </lineage>
</organism>
<dbReference type="PANTHER" id="PTHR30069:SF29">
    <property type="entry name" value="HEMOGLOBIN AND HEMOGLOBIN-HAPTOGLOBIN-BINDING PROTEIN 1-RELATED"/>
    <property type="match status" value="1"/>
</dbReference>
<dbReference type="InterPro" id="IPR037066">
    <property type="entry name" value="Plug_dom_sf"/>
</dbReference>
<evidence type="ECO:0000256" key="6">
    <source>
        <dbReference type="ARBA" id="ARBA00023077"/>
    </source>
</evidence>
<dbReference type="Gene3D" id="2.170.130.10">
    <property type="entry name" value="TonB-dependent receptor, plug domain"/>
    <property type="match status" value="1"/>
</dbReference>
<dbReference type="SUPFAM" id="SSF56935">
    <property type="entry name" value="Porins"/>
    <property type="match status" value="1"/>
</dbReference>
<dbReference type="AlphaFoldDB" id="A0A5D3FBL1"/>
<dbReference type="GO" id="GO:0015344">
    <property type="term" value="F:siderophore uptake transmembrane transporter activity"/>
    <property type="evidence" value="ECO:0007669"/>
    <property type="project" value="TreeGrafter"/>
</dbReference>
<keyword evidence="3" id="KW-1134">Transmembrane beta strand</keyword>
<comment type="similarity">
    <text evidence="10">Belongs to the TonB-dependent receptor family.</text>
</comment>
<reference evidence="13 14" key="1">
    <citation type="submission" date="2019-07" db="EMBL/GenBank/DDBJ databases">
        <title>Draft Genome Sequences of Bacteroides pyogenes Strains Isolated from the Uterus Holstein Dairy Cows with Metritis.</title>
        <authorList>
            <person name="Cunha F."/>
            <person name="Galvao K.N."/>
            <person name="Jeon S.J."/>
            <person name="Jeong K.C."/>
        </authorList>
    </citation>
    <scope>NUCLEOTIDE SEQUENCE [LARGE SCALE GENOMIC DNA]</scope>
    <source>
        <strain evidence="13 14">KG-31</strain>
    </source>
</reference>
<protein>
    <submittedName>
        <fullName evidence="13">TonB-dependent receptor</fullName>
    </submittedName>
</protein>
<evidence type="ECO:0000256" key="9">
    <source>
        <dbReference type="ARBA" id="ARBA00023237"/>
    </source>
</evidence>
<evidence type="ECO:0000256" key="7">
    <source>
        <dbReference type="ARBA" id="ARBA00023136"/>
    </source>
</evidence>
<evidence type="ECO:0000256" key="1">
    <source>
        <dbReference type="ARBA" id="ARBA00004571"/>
    </source>
</evidence>
<comment type="subcellular location">
    <subcellularLocation>
        <location evidence="1">Cell outer membrane</location>
        <topology evidence="1">Multi-pass membrane protein</topology>
    </subcellularLocation>
</comment>
<accession>A0A5D3FBL1</accession>
<feature type="domain" description="TonB-dependent receptor-like beta-barrel" evidence="11">
    <location>
        <begin position="213"/>
        <end position="617"/>
    </location>
</feature>
<comment type="caution">
    <text evidence="13">The sequence shown here is derived from an EMBL/GenBank/DDBJ whole genome shotgun (WGS) entry which is preliminary data.</text>
</comment>
<keyword evidence="5" id="KW-0732">Signal</keyword>
<dbReference type="Proteomes" id="UP000324383">
    <property type="component" value="Unassembled WGS sequence"/>
</dbReference>
<evidence type="ECO:0000256" key="3">
    <source>
        <dbReference type="ARBA" id="ARBA00022452"/>
    </source>
</evidence>
<keyword evidence="7 10" id="KW-0472">Membrane</keyword>
<evidence type="ECO:0000313" key="13">
    <source>
        <dbReference type="EMBL" id="TYK33263.1"/>
    </source>
</evidence>
<dbReference type="GO" id="GO:0044718">
    <property type="term" value="P:siderophore transmembrane transport"/>
    <property type="evidence" value="ECO:0007669"/>
    <property type="project" value="TreeGrafter"/>
</dbReference>
<dbReference type="InterPro" id="IPR036942">
    <property type="entry name" value="Beta-barrel_TonB_sf"/>
</dbReference>
<evidence type="ECO:0000256" key="2">
    <source>
        <dbReference type="ARBA" id="ARBA00022448"/>
    </source>
</evidence>
<proteinExistence type="inferred from homology"/>
<feature type="domain" description="TonB-dependent receptor plug" evidence="12">
    <location>
        <begin position="24"/>
        <end position="124"/>
    </location>
</feature>
<keyword evidence="14" id="KW-1185">Reference proteome</keyword>
<dbReference type="Pfam" id="PF07715">
    <property type="entry name" value="Plug"/>
    <property type="match status" value="1"/>
</dbReference>
<dbReference type="GO" id="GO:0009279">
    <property type="term" value="C:cell outer membrane"/>
    <property type="evidence" value="ECO:0007669"/>
    <property type="project" value="UniProtKB-SubCell"/>
</dbReference>
<dbReference type="InterPro" id="IPR000531">
    <property type="entry name" value="Beta-barrel_TonB"/>
</dbReference>
<gene>
    <name evidence="13" type="ORF">FNJ60_08805</name>
</gene>
<evidence type="ECO:0000256" key="4">
    <source>
        <dbReference type="ARBA" id="ARBA00022692"/>
    </source>
</evidence>
<evidence type="ECO:0000259" key="11">
    <source>
        <dbReference type="Pfam" id="PF00593"/>
    </source>
</evidence>
<sequence length="643" mass="74793">MYGQIDTVEIVAQRIRHMDETNAGAKIMSINSKTLQANKTRSLAEILTDHTPVYIKSTGTGALGTASFRGGSASQTRVNWNGINITPPMSGTFDFSQIPVFFIDNIDLYFGSSHTKNGTGAITGSVNLFSNPDWDSGPKGKIFAEYGSYNTYTAGGQLNIGKKRKAEKTRIYYQHSDNSYTYLNKILTNNPFREKRQDADYTQWGMTREDYFRLSPYMNLTTIGWLQQGKRMLPPPLGVVNTSHEQQKETNLRTYAGMDYRRGIHELRLKSSWLYYRQKYEQWYDNRFFDPKGNINSSHTWQGIVDYSCAPSNRLILNTTLTYSHDLIKIKSYIDIDSSKYIIDDVHYDIPVADAPFTHHRNILSWQTSTRWNPIQWLLVNGQYMFEQNDRKGISTWSAGFLVNLWQKELQIKGNVAYNYRFPSMNDLYWRPGGNPNVKPEEGYSYDASVSYKKKLNELLILSGEFSGYLMHIDNWIVWLPKDGNQWIWTPQNKRDVLSAGIEFYGKAEFKKGDWETVLSGNFSWTQSRTRKKQHEDDHSYMKQIPYVPKYKWNMRLELNYKKGFLSCQTSYIGKRYITTDQSYSTASYSVHNLLAGYQFEIGKRFTLTPQLRIDNLLDTYYELTQYYPMPLRNCLLSLMLEF</sequence>
<keyword evidence="4" id="KW-0812">Transmembrane</keyword>
<evidence type="ECO:0000259" key="12">
    <source>
        <dbReference type="Pfam" id="PF07715"/>
    </source>
</evidence>
<dbReference type="EMBL" id="VKLW01000018">
    <property type="protein sequence ID" value="TYK33263.1"/>
    <property type="molecule type" value="Genomic_DNA"/>
</dbReference>
<evidence type="ECO:0000256" key="8">
    <source>
        <dbReference type="ARBA" id="ARBA00023170"/>
    </source>
</evidence>
<keyword evidence="8 13" id="KW-0675">Receptor</keyword>
<dbReference type="Pfam" id="PF00593">
    <property type="entry name" value="TonB_dep_Rec_b-barrel"/>
    <property type="match status" value="1"/>
</dbReference>
<keyword evidence="2" id="KW-0813">Transport</keyword>
<dbReference type="PANTHER" id="PTHR30069">
    <property type="entry name" value="TONB-DEPENDENT OUTER MEMBRANE RECEPTOR"/>
    <property type="match status" value="1"/>
</dbReference>
<keyword evidence="6 10" id="KW-0798">TonB box</keyword>
<evidence type="ECO:0000256" key="10">
    <source>
        <dbReference type="RuleBase" id="RU003357"/>
    </source>
</evidence>
<name>A0A5D3FBL1_9BACE</name>
<dbReference type="InterPro" id="IPR039426">
    <property type="entry name" value="TonB-dep_rcpt-like"/>
</dbReference>
<dbReference type="InterPro" id="IPR012910">
    <property type="entry name" value="Plug_dom"/>
</dbReference>
<evidence type="ECO:0000256" key="5">
    <source>
        <dbReference type="ARBA" id="ARBA00022729"/>
    </source>
</evidence>
<dbReference type="Gene3D" id="2.40.170.20">
    <property type="entry name" value="TonB-dependent receptor, beta-barrel domain"/>
    <property type="match status" value="1"/>
</dbReference>
<evidence type="ECO:0000313" key="14">
    <source>
        <dbReference type="Proteomes" id="UP000324383"/>
    </source>
</evidence>